<proteinExistence type="inferred from homology"/>
<dbReference type="SUPFAM" id="SSF52304">
    <property type="entry name" value="Type II 3-dehydroquinate dehydratase"/>
    <property type="match status" value="1"/>
</dbReference>
<organism evidence="3">
    <name type="scientific">freshwater metagenome</name>
    <dbReference type="NCBI Taxonomy" id="449393"/>
    <lineage>
        <taxon>unclassified sequences</taxon>
        <taxon>metagenomes</taxon>
        <taxon>ecological metagenomes</taxon>
    </lineage>
</organism>
<dbReference type="CDD" id="cd00466">
    <property type="entry name" value="DHQase_II"/>
    <property type="match status" value="1"/>
</dbReference>
<dbReference type="HAMAP" id="MF_00169">
    <property type="entry name" value="AroQ"/>
    <property type="match status" value="1"/>
</dbReference>
<evidence type="ECO:0000313" key="10">
    <source>
        <dbReference type="EMBL" id="CAB4955403.1"/>
    </source>
</evidence>
<evidence type="ECO:0000313" key="8">
    <source>
        <dbReference type="EMBL" id="CAB4789449.1"/>
    </source>
</evidence>
<evidence type="ECO:0000313" key="12">
    <source>
        <dbReference type="EMBL" id="CAB5076767.1"/>
    </source>
</evidence>
<dbReference type="EMBL" id="CAEZTY010000094">
    <property type="protein sequence ID" value="CAB4597333.1"/>
    <property type="molecule type" value="Genomic_DNA"/>
</dbReference>
<dbReference type="EMBL" id="CAFBNJ010000055">
    <property type="protein sequence ID" value="CAB4955403.1"/>
    <property type="molecule type" value="Genomic_DNA"/>
</dbReference>
<dbReference type="NCBIfam" id="NF003805">
    <property type="entry name" value="PRK05395.1-2"/>
    <property type="match status" value="1"/>
</dbReference>
<dbReference type="NCBIfam" id="NF003807">
    <property type="entry name" value="PRK05395.1-4"/>
    <property type="match status" value="1"/>
</dbReference>
<dbReference type="EMBL" id="CAEUNJ010000020">
    <property type="protein sequence ID" value="CAB4371137.1"/>
    <property type="molecule type" value="Genomic_DNA"/>
</dbReference>
<dbReference type="AlphaFoldDB" id="A0A6J5ZNN1"/>
<evidence type="ECO:0000256" key="1">
    <source>
        <dbReference type="ARBA" id="ARBA00012060"/>
    </source>
</evidence>
<evidence type="ECO:0000313" key="6">
    <source>
        <dbReference type="EMBL" id="CAB4631570.1"/>
    </source>
</evidence>
<dbReference type="GO" id="GO:0003855">
    <property type="term" value="F:3-dehydroquinate dehydratase activity"/>
    <property type="evidence" value="ECO:0007669"/>
    <property type="project" value="UniProtKB-EC"/>
</dbReference>
<dbReference type="Gene3D" id="3.40.50.9100">
    <property type="entry name" value="Dehydroquinase, class II"/>
    <property type="match status" value="1"/>
</dbReference>
<protein>
    <recommendedName>
        <fullName evidence="1">3-dehydroquinate dehydratase</fullName>
        <ecNumber evidence="1">4.2.1.10</ecNumber>
    </recommendedName>
</protein>
<dbReference type="InterPro" id="IPR001874">
    <property type="entry name" value="DHquinase_II"/>
</dbReference>
<dbReference type="EMBL" id="CAESAL010000052">
    <property type="protein sequence ID" value="CAB4344294.1"/>
    <property type="molecule type" value="Genomic_DNA"/>
</dbReference>
<evidence type="ECO:0000313" key="11">
    <source>
        <dbReference type="EMBL" id="CAB4984310.1"/>
    </source>
</evidence>
<dbReference type="PANTHER" id="PTHR21272:SF3">
    <property type="entry name" value="CATABOLIC 3-DEHYDROQUINASE"/>
    <property type="match status" value="1"/>
</dbReference>
<evidence type="ECO:0000313" key="5">
    <source>
        <dbReference type="EMBL" id="CAB4597333.1"/>
    </source>
</evidence>
<reference evidence="3" key="1">
    <citation type="submission" date="2020-05" db="EMBL/GenBank/DDBJ databases">
        <authorList>
            <person name="Chiriac C."/>
            <person name="Salcher M."/>
            <person name="Ghai R."/>
            <person name="Kavagutti S V."/>
        </authorList>
    </citation>
    <scope>NUCLEOTIDE SEQUENCE</scope>
</reference>
<sequence length="147" mass="15452">MSNAPIVLLLSGVNLNLLGDREPEIYGTSTLDDHVATATAAAEGHGLSIEHLQSNAESELVDAIHGARRRCAAIIFNPGAFTHYAWSLHDALAAFDGPVIELHLSNPAAREEWRKTSVVAPVATGTIAGFGGDGYRLAVDAVATLLK</sequence>
<evidence type="ECO:0000256" key="2">
    <source>
        <dbReference type="ARBA" id="ARBA00023239"/>
    </source>
</evidence>
<dbReference type="Pfam" id="PF01220">
    <property type="entry name" value="DHquinase_II"/>
    <property type="match status" value="1"/>
</dbReference>
<dbReference type="GO" id="GO:0019631">
    <property type="term" value="P:quinate catabolic process"/>
    <property type="evidence" value="ECO:0007669"/>
    <property type="project" value="TreeGrafter"/>
</dbReference>
<gene>
    <name evidence="5" type="ORF">UFOPK1762_01702</name>
    <name evidence="6" type="ORF">UFOPK1906_01495</name>
    <name evidence="7" type="ORF">UFOPK2624_01062</name>
    <name evidence="8" type="ORF">UFOPK2969_00670</name>
    <name evidence="9" type="ORF">UFOPK3010_00158</name>
    <name evidence="3" type="ORF">UFOPK3331_01342</name>
    <name evidence="10" type="ORF">UFOPK3785_01104</name>
    <name evidence="11" type="ORF">UFOPK3927_00909</name>
    <name evidence="4" type="ORF">UFOPK4201_00641</name>
    <name evidence="12" type="ORF">UFOPK4371_00824</name>
</gene>
<dbReference type="EMBL" id="CAEZVC010000110">
    <property type="protein sequence ID" value="CAB4631570.1"/>
    <property type="molecule type" value="Genomic_DNA"/>
</dbReference>
<evidence type="ECO:0000313" key="9">
    <source>
        <dbReference type="EMBL" id="CAB4793670.1"/>
    </source>
</evidence>
<dbReference type="EMBL" id="CAEZXY010000044">
    <property type="protein sequence ID" value="CAB4710148.1"/>
    <property type="molecule type" value="Genomic_DNA"/>
</dbReference>
<dbReference type="EMBL" id="CAFAAM010000011">
    <property type="protein sequence ID" value="CAB4793670.1"/>
    <property type="molecule type" value="Genomic_DNA"/>
</dbReference>
<evidence type="ECO:0000313" key="7">
    <source>
        <dbReference type="EMBL" id="CAB4710148.1"/>
    </source>
</evidence>
<keyword evidence="2" id="KW-0456">Lyase</keyword>
<dbReference type="PANTHER" id="PTHR21272">
    <property type="entry name" value="CATABOLIC 3-DEHYDROQUINASE"/>
    <property type="match status" value="1"/>
</dbReference>
<dbReference type="EMBL" id="CAFAAD010000037">
    <property type="protein sequence ID" value="CAB4789449.1"/>
    <property type="molecule type" value="Genomic_DNA"/>
</dbReference>
<dbReference type="EC" id="4.2.1.10" evidence="1"/>
<dbReference type="EMBL" id="CAFBOK010000092">
    <property type="protein sequence ID" value="CAB4984310.1"/>
    <property type="molecule type" value="Genomic_DNA"/>
</dbReference>
<dbReference type="EMBL" id="CAFBRD010000036">
    <property type="protein sequence ID" value="CAB5076767.1"/>
    <property type="molecule type" value="Genomic_DNA"/>
</dbReference>
<dbReference type="PIRSF" id="PIRSF001399">
    <property type="entry name" value="DHquinase_II"/>
    <property type="match status" value="1"/>
</dbReference>
<evidence type="ECO:0000313" key="3">
    <source>
        <dbReference type="EMBL" id="CAB4344294.1"/>
    </source>
</evidence>
<name>A0A6J5ZNN1_9ZZZZ</name>
<dbReference type="InterPro" id="IPR036441">
    <property type="entry name" value="DHquinase_II_sf"/>
</dbReference>
<accession>A0A6J5ZNN1</accession>
<evidence type="ECO:0000313" key="4">
    <source>
        <dbReference type="EMBL" id="CAB4371137.1"/>
    </source>
</evidence>